<evidence type="ECO:0000259" key="24">
    <source>
        <dbReference type="PROSITE" id="PS50802"/>
    </source>
</evidence>
<dbReference type="PROSITE" id="PS01187">
    <property type="entry name" value="EGF_CA"/>
    <property type="match status" value="1"/>
</dbReference>
<evidence type="ECO:0000256" key="12">
    <source>
        <dbReference type="ARBA" id="ARBA00023180"/>
    </source>
</evidence>
<dbReference type="PROSITE" id="PS50802">
    <property type="entry name" value="OTU"/>
    <property type="match status" value="1"/>
</dbReference>
<keyword evidence="7" id="KW-0788">Thiol protease</keyword>
<dbReference type="PROSITE" id="PS01186">
    <property type="entry name" value="EGF_2"/>
    <property type="match status" value="2"/>
</dbReference>
<feature type="domain" description="SRCR" evidence="23">
    <location>
        <begin position="986"/>
        <end position="1088"/>
    </location>
</feature>
<evidence type="ECO:0000256" key="15">
    <source>
        <dbReference type="ARBA" id="ARBA00069168"/>
    </source>
</evidence>
<keyword evidence="6" id="KW-0677">Repeat</keyword>
<dbReference type="Gene3D" id="1.10.150.50">
    <property type="entry name" value="Transcription Factor, Ets-1"/>
    <property type="match status" value="2"/>
</dbReference>
<dbReference type="Gene3D" id="3.10.250.10">
    <property type="entry name" value="SRCR-like domain"/>
    <property type="match status" value="3"/>
</dbReference>
<gene>
    <name evidence="25" type="ORF">BRAFLDRAFT_90049</name>
</gene>
<keyword evidence="12" id="KW-0325">Glycoprotein</keyword>
<dbReference type="PROSITE" id="PS50026">
    <property type="entry name" value="EGF_3"/>
    <property type="match status" value="2"/>
</dbReference>
<feature type="transmembrane region" description="Helical" evidence="20">
    <location>
        <begin position="2015"/>
        <end position="2036"/>
    </location>
</feature>
<dbReference type="InterPro" id="IPR013761">
    <property type="entry name" value="SAM/pointed_sf"/>
</dbReference>
<feature type="domain" description="SRCR" evidence="23">
    <location>
        <begin position="1097"/>
        <end position="1147"/>
    </location>
</feature>
<feature type="transmembrane region" description="Helical" evidence="20">
    <location>
        <begin position="2174"/>
        <end position="2193"/>
    </location>
</feature>
<dbReference type="CDD" id="cd22758">
    <property type="entry name" value="OTU_232R-like"/>
    <property type="match status" value="1"/>
</dbReference>
<dbReference type="Pfam" id="PF02338">
    <property type="entry name" value="OTU"/>
    <property type="match status" value="1"/>
</dbReference>
<dbReference type="FunFam" id="3.10.250.10:FF:000007">
    <property type="entry name" value="Soluble scavenger receptor cysteine-rich domain-containing protein SSC5D"/>
    <property type="match status" value="2"/>
</dbReference>
<evidence type="ECO:0000256" key="7">
    <source>
        <dbReference type="ARBA" id="ARBA00022807"/>
    </source>
</evidence>
<dbReference type="InterPro" id="IPR036772">
    <property type="entry name" value="SRCR-like_dom_sf"/>
</dbReference>
<dbReference type="eggNOG" id="KOG3599">
    <property type="taxonomic scope" value="Eukaryota"/>
</dbReference>
<dbReference type="SMART" id="SM00454">
    <property type="entry name" value="SAM"/>
    <property type="match status" value="2"/>
</dbReference>
<evidence type="ECO:0000259" key="23">
    <source>
        <dbReference type="PROSITE" id="PS50287"/>
    </source>
</evidence>
<keyword evidence="4 20" id="KW-0812">Transmembrane</keyword>
<feature type="disulfide bond" evidence="17">
    <location>
        <begin position="1285"/>
        <end position="1294"/>
    </location>
</feature>
<feature type="transmembrane region" description="Helical" evidence="20">
    <location>
        <begin position="2576"/>
        <end position="2595"/>
    </location>
</feature>
<comment type="caution">
    <text evidence="18">Lacks conserved residue(s) required for the propagation of feature annotation.</text>
</comment>
<feature type="transmembrane region" description="Helical" evidence="20">
    <location>
        <begin position="2089"/>
        <end position="2117"/>
    </location>
</feature>
<evidence type="ECO:0000256" key="20">
    <source>
        <dbReference type="SAM" id="Phobius"/>
    </source>
</evidence>
<comment type="subunit">
    <text evidence="14">Interacts with LGALS1 and laminin.</text>
</comment>
<feature type="domain" description="OTU" evidence="24">
    <location>
        <begin position="522"/>
        <end position="649"/>
    </location>
</feature>
<keyword evidence="3 17" id="KW-0245">EGF-like domain</keyword>
<dbReference type="InterPro" id="IPR038765">
    <property type="entry name" value="Papain-like_cys_pep_sf"/>
</dbReference>
<dbReference type="SUPFAM" id="SSF56487">
    <property type="entry name" value="SRCR-like"/>
    <property type="match status" value="3"/>
</dbReference>
<evidence type="ECO:0000256" key="19">
    <source>
        <dbReference type="SAM" id="MobiDB-lite"/>
    </source>
</evidence>
<evidence type="ECO:0000256" key="3">
    <source>
        <dbReference type="ARBA" id="ARBA00022536"/>
    </source>
</evidence>
<dbReference type="FunFam" id="2.10.25.10:FF:000109">
    <property type="entry name" value="Notch homolog 4, [Drosophila]"/>
    <property type="match status" value="1"/>
</dbReference>
<dbReference type="SUPFAM" id="SSF54001">
    <property type="entry name" value="Cysteine proteinases"/>
    <property type="match status" value="1"/>
</dbReference>
<reference evidence="25" key="1">
    <citation type="journal article" date="2008" name="Nature">
        <title>The amphioxus genome and the evolution of the chordate karyotype.</title>
        <authorList>
            <consortium name="US DOE Joint Genome Institute (JGI-PGF)"/>
            <person name="Putnam N.H."/>
            <person name="Butts T."/>
            <person name="Ferrier D.E.K."/>
            <person name="Furlong R.F."/>
            <person name="Hellsten U."/>
            <person name="Kawashima T."/>
            <person name="Robinson-Rechavi M."/>
            <person name="Shoguchi E."/>
            <person name="Terry A."/>
            <person name="Yu J.-K."/>
            <person name="Benito-Gutierrez E.L."/>
            <person name="Dubchak I."/>
            <person name="Garcia-Fernandez J."/>
            <person name="Gibson-Brown J.J."/>
            <person name="Grigoriev I.V."/>
            <person name="Horton A.C."/>
            <person name="de Jong P.J."/>
            <person name="Jurka J."/>
            <person name="Kapitonov V.V."/>
            <person name="Kohara Y."/>
            <person name="Kuroki Y."/>
            <person name="Lindquist E."/>
            <person name="Lucas S."/>
            <person name="Osoegawa K."/>
            <person name="Pennacchio L.A."/>
            <person name="Salamov A.A."/>
            <person name="Satou Y."/>
            <person name="Sauka-Spengler T."/>
            <person name="Schmutz J."/>
            <person name="Shin-I T."/>
            <person name="Toyoda A."/>
            <person name="Bronner-Fraser M."/>
            <person name="Fujiyama A."/>
            <person name="Holland L.Z."/>
            <person name="Holland P.W.H."/>
            <person name="Satoh N."/>
            <person name="Rokhsar D.S."/>
        </authorList>
    </citation>
    <scope>NUCLEOTIDE SEQUENCE [LARGE SCALE GENOMIC DNA]</scope>
    <source>
        <strain evidence="25">S238N-H82</strain>
        <tissue evidence="25">Testes</tissue>
    </source>
</reference>
<feature type="transmembrane region" description="Helical" evidence="20">
    <location>
        <begin position="331"/>
        <end position="355"/>
    </location>
</feature>
<dbReference type="InterPro" id="IPR001881">
    <property type="entry name" value="EGF-like_Ca-bd_dom"/>
</dbReference>
<feature type="transmembrane region" description="Helical" evidence="20">
    <location>
        <begin position="2607"/>
        <end position="2631"/>
    </location>
</feature>
<feature type="region of interest" description="Disordered" evidence="19">
    <location>
        <begin position="2693"/>
        <end position="2727"/>
    </location>
</feature>
<dbReference type="InterPro" id="IPR046791">
    <property type="entry name" value="Polycystin_dom"/>
</dbReference>
<evidence type="ECO:0000256" key="16">
    <source>
        <dbReference type="PIRSR" id="PIRSR603915-2"/>
    </source>
</evidence>
<dbReference type="PROSITE" id="PS00010">
    <property type="entry name" value="ASX_HYDROXYL"/>
    <property type="match status" value="1"/>
</dbReference>
<dbReference type="GO" id="GO:0008234">
    <property type="term" value="F:cysteine-type peptidase activity"/>
    <property type="evidence" value="ECO:0007669"/>
    <property type="project" value="UniProtKB-KW"/>
</dbReference>
<dbReference type="Gene3D" id="2.20.100.10">
    <property type="entry name" value="Thrombospondin type-1 (TSP1) repeat"/>
    <property type="match status" value="1"/>
</dbReference>
<dbReference type="Gene3D" id="2.10.25.10">
    <property type="entry name" value="Laminin"/>
    <property type="match status" value="1"/>
</dbReference>
<dbReference type="GO" id="GO:0005509">
    <property type="term" value="F:calcium ion binding"/>
    <property type="evidence" value="ECO:0007669"/>
    <property type="project" value="InterPro"/>
</dbReference>
<dbReference type="PRINTS" id="PR01433">
    <property type="entry name" value="POLYCYSTIN2"/>
</dbReference>
<dbReference type="InterPro" id="IPR029044">
    <property type="entry name" value="Nucleotide-diphossugar_trans"/>
</dbReference>
<protein>
    <recommendedName>
        <fullName evidence="15">Soluble scavenger receptor cysteine-rich domain-containing protein SSC5D</fullName>
    </recommendedName>
</protein>
<dbReference type="SMART" id="SM00179">
    <property type="entry name" value="EGF_CA"/>
    <property type="match status" value="1"/>
</dbReference>
<dbReference type="InterPro" id="IPR000742">
    <property type="entry name" value="EGF"/>
</dbReference>
<dbReference type="InterPro" id="IPR013032">
    <property type="entry name" value="EGF-like_CS"/>
</dbReference>
<sequence length="2727" mass="304422">MLCRRRAVEVWVLLLAALDISIKPDGVHLKNVDIFTLLQLFWVPGYNAVFLDQHLLLNKKTKFNSPQEFQKKHQTSKNTHVFICTTMFRESEEEMSQLIKSIRDMATSPSEEDRRKYESHILFDDGCKQGDLQHFAIQLLSIIHKMTKSDLDRDTYILATDADVKFTPKSANSLLDLAQWNPDVGAVCGRTHCLGSGPMYWLQLFDYAVGHWFQKAANSTLGTVLCCPGCFSVYRCSAVRECVSTYATKTEVAKDFLMKDMGEDRWLCTLMVERGKRLVYTSIAEDSTFVPESFDEFFNQRRRWGPSTVANQIELLRKWKRGDINNSSVSFLFMLYQLLLFFSFLIGPATAILIASGGLDFYLSGSFPLEATIAIMSILTFLFGFICLRYKQDTQLKWAKALGSLFGVVMIMVMVALVEKIVKTVVDFVDSGSIAAPGTNSTFGIEEVLPAVDTFYFVATIGMFIVTGLVHLPEFYCLFSGILYFLALPTTFIFLNIYGVCNLTDKSWDLSYIRQEAKSYGLEVVNVPGDGNCFFRAVAHDPSVRMNSAELRKEAVKHMTNNQSTFQRFLSSDDGYEDFQQYLSSMGKEGTYADHIAIQATADVLKIPIHILNEDRPTTLIKPQRGSDRSPIFVGYLRDSEHYVATRTLKKVNGGMRRKSRRSAKVSMMVLPGQEVSEWLATVFSGDDYLKNLYEPSFINNGYDDTSYIAEMTSEDLEKIDIKDDLHRDRLLSHIKKLKPRRFRSRIPNDTADWLTRIGLPEYIEKFERDFKGKHDLARLKSHNLQRLFDRLGIKKREEKLHEEVRRLIEKKQVKAMAHAEPLMKKQHDFWEVLRDCCLDPDRDMFSSNDAALKKQLGDLRDSAIKVLSLINILWLVVMVTIAKSDPQCGTNTAECTCQSGVRGDLAACSICTCKAVGETDVLNCLPTVEGGWSAWSEFSSCSVTYGLGLQTRTRTCDNPLPQLNGAMCEGPLSETMSCDGQDLKIRIVNGSVANEGRLEVALSDGDNWGTVCDDGFDMNDAAVACRMLGYSGAIEVHCCAQYGQGLENIFMDDIECTGNENSLFDCPYPGWGVNNCGHSEDVGVVCSSPVIQDLKIRVVGGSVGNEGRLEVALSDGDNWGTVCDDDFDMNDAAVACRMLGYSEAIEVHCCAQYGEEWRVILQGGGSYYGRVELTNGVFWGTVCDNNFGSEEADVVCRELGFYGSQSYHPGALYGQGTGEIVMDNVVCSGQEESLLDCEHSGWGVTSCTHSQDVSVVCIRTCHLSSCQNDAACTNDDIQGPICTCTAPWEEEICNGTDDVQDIDECVSSPCRNGAVCLDRFNGYLCQCPPGYKGLHCETDVAVLDFYPCPTQSSACTLQAPLTPGVTTVHRCDIQTGIAEWTRSCISNCDWSNTNPSEHLVLEAVPGVSDTPLYEWSVVEHPGDFGGLHITSREPEVVIASNTFHVEGTYSLRAVNLNQVCSNGLAVSQWKFTVRGAPALWDETLSTPCVLERAGTGGCVCCGEFVHDLGKVTYKFRRIPSVDVEKGRVQFPPDEPFLETPLPLTPYFSPDVGALIDGLVDVLSQTEVLDADDVTDLSSLLAISAAQPEKLSKNSTNNKTASAAFKAISNVLHMYDTLLPENGSATLEMSVLHAKVHKEVCEDAQKKVFMVNDTLFVVPAFNTLLASGCEGADSFEVEVINSDFNPFRYSPNSPDVGSEVVGLTVWRGRDRQPVHHLPKPVDMIIPRDKQHTTSSVYKHTGWIRSMDDITVVPFRPQTSRTVLTILLNITSTSHPDLGMPHMQLVWQQALAPTAEGFKAANWTTVLPAPQAQLYTLQLPHTHNNTNLTSHPYSWLLPSEALNVSELDIQNKTTFYLGLSLFDLQVFTRKSEMAVSRWHGTAKRAAVAGARLDSHAAGGMVTGERAGPGRESIQRETQEEEQDCTIPDAMTHVVVGCLDEYSTGEMDTGSYSGSWGVATNNTDHDNSTIPSPWEYTYGDINNANIMFFGQGDHFDPPEPIRIMGVEIEPPISLPEIMIAIESAVIVFPINALIVLLYRNAAPKPSSTPARKLDDMKAGLLAFAVSFVAAFFTVLYTLSFGRDKAQAWFTAFLASFVTDMILIQPFKVLAMAVVLGLLIRKPVTEDDPPPTEPTADELQTVAEQPAAKVAPRSPPVGEDLARDRAHRIRRKMWRRTLKEIVIYGMFLSVLMVMSYTERSNLAFHMDNSVRRALEGGDLFSKISDPVSYWTWLEQDVLPAVHCPAWYNGRSCEDNLTLSEHLTHAISPLQLRQVRTSQEQDCTIPDAMTHVVVGCLDEYSTGEMDTGSYSGSWGVATNNTDHDNSTVPSPWEYTYGDINNGGGYTAALSKTLNASLQTLAHLRSNNWLDNRTRAVFMETVLYNPHANLFAVVTMTTEFSITGHVSMATELVIFRIHHDGQVLLLVLRMILMIFLLFSLVREVLRFNTYMIAYLTDPWSWLEILTITTGMATMGLYFRAQSMTDEVSGQEGGVMFQLYRGAAMWYQVYTYLLGTLTCCILVKFIRLLKFNKHVNALLYTMKKTARPLISFFVMSGIVFTAFALAANLIFGISVLGYSSMLGTYMSLFNMMLGSFSFAVLKESSPIWGPAIFLSFQCTMQFILLSMFMTIIMDVYMEGDNPEDVEMSGFLLDEVHGVIHKIKAATNRCKAQPPAAKEFQFTQLDQKHELLMELNRREKSREKELREEKRREEKRREERNRMLQYSESPSLWF</sequence>
<dbReference type="SMART" id="SM00209">
    <property type="entry name" value="TSP1"/>
    <property type="match status" value="1"/>
</dbReference>
<dbReference type="SMART" id="SM00202">
    <property type="entry name" value="SR"/>
    <property type="match status" value="3"/>
</dbReference>
<comment type="similarity">
    <text evidence="2">Belongs to the polycystin family.</text>
</comment>
<feature type="transmembrane region" description="Helical" evidence="20">
    <location>
        <begin position="2456"/>
        <end position="2473"/>
    </location>
</feature>
<dbReference type="STRING" id="7739.C3ZKS8"/>
<dbReference type="Pfam" id="PF12661">
    <property type="entry name" value="hEGF"/>
    <property type="match status" value="1"/>
</dbReference>
<evidence type="ECO:0000256" key="18">
    <source>
        <dbReference type="PROSITE-ProRule" id="PRU00196"/>
    </source>
</evidence>
<evidence type="ECO:0000256" key="11">
    <source>
        <dbReference type="ARBA" id="ARBA00023170"/>
    </source>
</evidence>
<feature type="transmembrane region" description="Helical" evidence="20">
    <location>
        <begin position="367"/>
        <end position="386"/>
    </location>
</feature>
<feature type="disulfide bond" evidence="18">
    <location>
        <begin position="1013"/>
        <end position="1077"/>
    </location>
</feature>
<comment type="subcellular location">
    <subcellularLocation>
        <location evidence="1">Membrane</location>
        <topology evidence="1">Multi-pass membrane protein</topology>
    </subcellularLocation>
</comment>
<evidence type="ECO:0000256" key="1">
    <source>
        <dbReference type="ARBA" id="ARBA00004141"/>
    </source>
</evidence>
<dbReference type="GO" id="GO:0016020">
    <property type="term" value="C:membrane"/>
    <property type="evidence" value="ECO:0007669"/>
    <property type="project" value="UniProtKB-SubCell"/>
</dbReference>
<keyword evidence="11" id="KW-0675">Receptor</keyword>
<dbReference type="PROSITE" id="PS00022">
    <property type="entry name" value="EGF_1"/>
    <property type="match status" value="1"/>
</dbReference>
<dbReference type="eggNOG" id="KOG2571">
    <property type="taxonomic scope" value="Eukaryota"/>
</dbReference>
<dbReference type="InParanoid" id="C3ZKS8"/>
<dbReference type="InterPro" id="IPR001660">
    <property type="entry name" value="SAM"/>
</dbReference>
<feature type="domain" description="EGF-like" evidence="21">
    <location>
        <begin position="1302"/>
        <end position="1338"/>
    </location>
</feature>
<feature type="transmembrane region" description="Helical" evidence="20">
    <location>
        <begin position="2056"/>
        <end position="2077"/>
    </location>
</feature>
<keyword evidence="5" id="KW-0732">Signal</keyword>
<evidence type="ECO:0000256" key="13">
    <source>
        <dbReference type="ARBA" id="ARBA00058074"/>
    </source>
</evidence>
<feature type="disulfide bond" evidence="18">
    <location>
        <begin position="1228"/>
        <end position="1238"/>
    </location>
</feature>
<organism>
    <name type="scientific">Branchiostoma floridae</name>
    <name type="common">Florida lancelet</name>
    <name type="synonym">Amphioxus</name>
    <dbReference type="NCBI Taxonomy" id="7739"/>
    <lineage>
        <taxon>Eukaryota</taxon>
        <taxon>Metazoa</taxon>
        <taxon>Chordata</taxon>
        <taxon>Cephalochordata</taxon>
        <taxon>Leptocardii</taxon>
        <taxon>Amphioxiformes</taxon>
        <taxon>Branchiostomatidae</taxon>
        <taxon>Branchiostoma</taxon>
    </lineage>
</organism>
<feature type="transmembrane region" description="Helical" evidence="20">
    <location>
        <begin position="454"/>
        <end position="472"/>
    </location>
</feature>
<evidence type="ECO:0000256" key="4">
    <source>
        <dbReference type="ARBA" id="ARBA00022692"/>
    </source>
</evidence>
<feature type="disulfide bond" evidence="16">
    <location>
        <begin position="2279"/>
        <end position="2292"/>
    </location>
</feature>
<dbReference type="FunFam" id="1.10.150.50:FF:000132">
    <property type="entry name" value="Uncharacterized protein"/>
    <property type="match status" value="1"/>
</dbReference>
<dbReference type="InterPro" id="IPR051223">
    <property type="entry name" value="Polycystin"/>
</dbReference>
<dbReference type="CDD" id="cd00054">
    <property type="entry name" value="EGF_CA"/>
    <property type="match status" value="1"/>
</dbReference>
<keyword evidence="7" id="KW-0378">Hydrolase</keyword>
<dbReference type="eggNOG" id="KOG2605">
    <property type="taxonomic scope" value="Eukaryota"/>
</dbReference>
<keyword evidence="9 20" id="KW-0472">Membrane</keyword>
<dbReference type="Pfam" id="PF03142">
    <property type="entry name" value="Chitin_synth_2"/>
    <property type="match status" value="1"/>
</dbReference>
<dbReference type="Pfam" id="PF08016">
    <property type="entry name" value="PKD_channel"/>
    <property type="match status" value="1"/>
</dbReference>
<dbReference type="SUPFAM" id="SSF82895">
    <property type="entry name" value="TSP-1 type 1 repeat"/>
    <property type="match status" value="1"/>
</dbReference>
<dbReference type="FunFam" id="2.20.100.10:FF:000007">
    <property type="entry name" value="Thrombospondin 1"/>
    <property type="match status" value="1"/>
</dbReference>
<feature type="domain" description="SAM" evidence="22">
    <location>
        <begin position="671"/>
        <end position="741"/>
    </location>
</feature>
<feature type="disulfide bond" evidence="17">
    <location>
        <begin position="1328"/>
        <end position="1337"/>
    </location>
</feature>
<dbReference type="PANTHER" id="PTHR10877">
    <property type="entry name" value="POLYCYSTIN FAMILY MEMBER"/>
    <property type="match status" value="1"/>
</dbReference>
<feature type="domain" description="SAM" evidence="22">
    <location>
        <begin position="746"/>
        <end position="794"/>
    </location>
</feature>
<evidence type="ECO:0000256" key="9">
    <source>
        <dbReference type="ARBA" id="ARBA00023136"/>
    </source>
</evidence>
<dbReference type="PROSITE" id="PS50092">
    <property type="entry name" value="TSP1"/>
    <property type="match status" value="1"/>
</dbReference>
<dbReference type="InterPro" id="IPR001190">
    <property type="entry name" value="SRCR"/>
</dbReference>
<evidence type="ECO:0000256" key="8">
    <source>
        <dbReference type="ARBA" id="ARBA00022989"/>
    </source>
</evidence>
<dbReference type="Pfam" id="PF20519">
    <property type="entry name" value="Polycystin_dom"/>
    <property type="match status" value="1"/>
</dbReference>
<feature type="transmembrane region" description="Helical" evidence="20">
    <location>
        <begin position="478"/>
        <end position="498"/>
    </location>
</feature>
<keyword evidence="7" id="KW-0645">Protease</keyword>
<keyword evidence="8 20" id="KW-1133">Transmembrane helix</keyword>
<feature type="transmembrane region" description="Helical" evidence="20">
    <location>
        <begin position="2418"/>
        <end position="2436"/>
    </location>
</feature>
<evidence type="ECO:0000259" key="22">
    <source>
        <dbReference type="PROSITE" id="PS50105"/>
    </source>
</evidence>
<accession>C3ZKS8</accession>
<keyword evidence="10 18" id="KW-1015">Disulfide bond</keyword>
<feature type="transmembrane region" description="Helical" evidence="20">
    <location>
        <begin position="2543"/>
        <end position="2570"/>
    </location>
</feature>
<feature type="domain" description="EGF-like" evidence="21">
    <location>
        <begin position="1259"/>
        <end position="1295"/>
    </location>
</feature>
<comment type="function">
    <text evidence="13">Binds to extracellular matrix proteins. Binds to pathogen-associated molecular patterns (PAMPs) present on the cell walls of Gram-positive and Gram-negative bacteria and fungi, behaving as a pattern recognition receptor (PRR). Induces bacterial and fungal aggregation and subsequent inhibition of PAMP-induced cytokine release. Does not possess intrinsic bactericidal activity. May play a role in the innate defense and homeostasis of certain epithelial surfaces.</text>
</comment>
<feature type="disulfide bond" evidence="18">
    <location>
        <begin position="1184"/>
        <end position="1248"/>
    </location>
</feature>
<feature type="compositionally biased region" description="Polar residues" evidence="19">
    <location>
        <begin position="2717"/>
        <end position="2727"/>
    </location>
</feature>
<proteinExistence type="inferred from homology"/>
<dbReference type="SUPFAM" id="SSF53448">
    <property type="entry name" value="Nucleotide-diphospho-sugar transferases"/>
    <property type="match status" value="1"/>
</dbReference>
<dbReference type="Pfam" id="PF00090">
    <property type="entry name" value="TSP_1"/>
    <property type="match status" value="1"/>
</dbReference>
<dbReference type="InterPro" id="IPR036383">
    <property type="entry name" value="TSP1_rpt_sf"/>
</dbReference>
<dbReference type="PANTHER" id="PTHR10877:SF194">
    <property type="entry name" value="LOCATION OF VULVA DEFECTIVE 1"/>
    <property type="match status" value="1"/>
</dbReference>
<dbReference type="SUPFAM" id="SSF57196">
    <property type="entry name" value="EGF/Laminin"/>
    <property type="match status" value="1"/>
</dbReference>
<evidence type="ECO:0000313" key="25">
    <source>
        <dbReference type="EMBL" id="EEN46829.1"/>
    </source>
</evidence>
<dbReference type="PRINTS" id="PR00258">
    <property type="entry name" value="SPERACTRCPTR"/>
</dbReference>
<dbReference type="InterPro" id="IPR000884">
    <property type="entry name" value="TSP1_rpt"/>
</dbReference>
<evidence type="ECO:0000256" key="6">
    <source>
        <dbReference type="ARBA" id="ARBA00022737"/>
    </source>
</evidence>
<dbReference type="PROSITE" id="PS50105">
    <property type="entry name" value="SAM_DOMAIN"/>
    <property type="match status" value="2"/>
</dbReference>
<feature type="domain" description="SRCR" evidence="23">
    <location>
        <begin position="1160"/>
        <end position="1259"/>
    </location>
</feature>
<dbReference type="InterPro" id="IPR000152">
    <property type="entry name" value="EGF-type_Asp/Asn_hydroxyl_site"/>
</dbReference>
<feature type="disulfide bond" evidence="18">
    <location>
        <begin position="1197"/>
        <end position="1258"/>
    </location>
</feature>
<feature type="disulfide bond" evidence="18">
    <location>
        <begin position="1026"/>
        <end position="1087"/>
    </location>
</feature>
<dbReference type="EMBL" id="GG666639">
    <property type="protein sequence ID" value="EEN46829.1"/>
    <property type="molecule type" value="Genomic_DNA"/>
</dbReference>
<evidence type="ECO:0000259" key="21">
    <source>
        <dbReference type="PROSITE" id="PS50026"/>
    </source>
</evidence>
<evidence type="ECO:0000256" key="17">
    <source>
        <dbReference type="PROSITE-ProRule" id="PRU00076"/>
    </source>
</evidence>
<feature type="compositionally biased region" description="Basic and acidic residues" evidence="19">
    <location>
        <begin position="2693"/>
        <end position="2715"/>
    </location>
</feature>
<dbReference type="PROSITE" id="PS00420">
    <property type="entry name" value="SRCR_1"/>
    <property type="match status" value="1"/>
</dbReference>
<evidence type="ECO:0000256" key="2">
    <source>
        <dbReference type="ARBA" id="ARBA00007200"/>
    </source>
</evidence>
<dbReference type="PROSITE" id="PS50287">
    <property type="entry name" value="SRCR_2"/>
    <property type="match status" value="3"/>
</dbReference>
<dbReference type="Pfam" id="PF00530">
    <property type="entry name" value="SRCR"/>
    <property type="match status" value="3"/>
</dbReference>
<dbReference type="SMART" id="SM00181">
    <property type="entry name" value="EGF"/>
    <property type="match status" value="2"/>
</dbReference>
<name>C3ZKS8_BRAFL</name>
<dbReference type="eggNOG" id="KOG1217">
    <property type="taxonomic scope" value="Eukaryota"/>
</dbReference>
<dbReference type="SUPFAM" id="SSF47769">
    <property type="entry name" value="SAM/Pointed domain"/>
    <property type="match status" value="1"/>
</dbReference>
<feature type="transmembrane region" description="Helical" evidence="20">
    <location>
        <begin position="2503"/>
        <end position="2523"/>
    </location>
</feature>
<feature type="transmembrane region" description="Helical" evidence="20">
    <location>
        <begin position="398"/>
        <end position="418"/>
    </location>
</feature>
<dbReference type="InterPro" id="IPR003915">
    <property type="entry name" value="PKD_2"/>
</dbReference>
<dbReference type="InterPro" id="IPR013122">
    <property type="entry name" value="PKD1_2_channel"/>
</dbReference>
<evidence type="ECO:0000256" key="10">
    <source>
        <dbReference type="ARBA" id="ARBA00023157"/>
    </source>
</evidence>
<evidence type="ECO:0000256" key="14">
    <source>
        <dbReference type="ARBA" id="ARBA00064153"/>
    </source>
</evidence>
<evidence type="ECO:0000256" key="5">
    <source>
        <dbReference type="ARBA" id="ARBA00022729"/>
    </source>
</evidence>
<feature type="disulfide bond" evidence="18">
    <location>
        <begin position="1057"/>
        <end position="1067"/>
    </location>
</feature>
<dbReference type="Pfam" id="PF00536">
    <property type="entry name" value="SAM_1"/>
    <property type="match status" value="1"/>
</dbReference>
<dbReference type="InterPro" id="IPR003323">
    <property type="entry name" value="OTU_dom"/>
</dbReference>
<dbReference type="InterPro" id="IPR018097">
    <property type="entry name" value="EGF_Ca-bd_CS"/>
</dbReference>
<dbReference type="Gene3D" id="3.90.70.80">
    <property type="match status" value="1"/>
</dbReference>